<dbReference type="RefSeq" id="WP_344657198.1">
    <property type="nucleotide sequence ID" value="NZ_BAAAQM010000012.1"/>
</dbReference>
<sequence>MSEPTAPTAADVRTAADALKAAIDAHLAAVETRSDESDPAVRTAFLAMAAAAEAYDDALYDAYNEVTPFEIPSQYPEDHADPDNPEAISVLIRRDYQIEHPGRLLGAARGLAPGTVDPEVDVSTVAGSLAALFDVFDPDEIHNRSDELGLLPGDGTTWVLAADPDALGEEQWFEDPFSETDPERVVCRFDLIGDEEDEEYFDTFAEDESEDEVDGIEVV</sequence>
<reference evidence="2" key="1">
    <citation type="journal article" date="2019" name="Int. J. Syst. Evol. Microbiol.">
        <title>The Global Catalogue of Microorganisms (GCM) 10K type strain sequencing project: providing services to taxonomists for standard genome sequencing and annotation.</title>
        <authorList>
            <consortium name="The Broad Institute Genomics Platform"/>
            <consortium name="The Broad Institute Genome Sequencing Center for Infectious Disease"/>
            <person name="Wu L."/>
            <person name="Ma J."/>
        </authorList>
    </citation>
    <scope>NUCLEOTIDE SEQUENCE [LARGE SCALE GENOMIC DNA]</scope>
    <source>
        <strain evidence="2">JCM 16013</strain>
    </source>
</reference>
<dbReference type="EMBL" id="BAAAQM010000012">
    <property type="protein sequence ID" value="GAA1966745.1"/>
    <property type="molecule type" value="Genomic_DNA"/>
</dbReference>
<protein>
    <submittedName>
        <fullName evidence="1">Uncharacterized protein</fullName>
    </submittedName>
</protein>
<comment type="caution">
    <text evidence="1">The sequence shown here is derived from an EMBL/GenBank/DDBJ whole genome shotgun (WGS) entry which is preliminary data.</text>
</comment>
<gene>
    <name evidence="1" type="ORF">GCM10009838_25690</name>
</gene>
<organism evidence="1 2">
    <name type="scientific">Catenulispora subtropica</name>
    <dbReference type="NCBI Taxonomy" id="450798"/>
    <lineage>
        <taxon>Bacteria</taxon>
        <taxon>Bacillati</taxon>
        <taxon>Actinomycetota</taxon>
        <taxon>Actinomycetes</taxon>
        <taxon>Catenulisporales</taxon>
        <taxon>Catenulisporaceae</taxon>
        <taxon>Catenulispora</taxon>
    </lineage>
</organism>
<dbReference type="Proteomes" id="UP001499854">
    <property type="component" value="Unassembled WGS sequence"/>
</dbReference>
<name>A0ABP5CNZ6_9ACTN</name>
<keyword evidence="2" id="KW-1185">Reference proteome</keyword>
<evidence type="ECO:0000313" key="1">
    <source>
        <dbReference type="EMBL" id="GAA1966745.1"/>
    </source>
</evidence>
<proteinExistence type="predicted"/>
<accession>A0ABP5CNZ6</accession>
<evidence type="ECO:0000313" key="2">
    <source>
        <dbReference type="Proteomes" id="UP001499854"/>
    </source>
</evidence>